<reference evidence="1" key="1">
    <citation type="submission" date="2018-05" db="EMBL/GenBank/DDBJ databases">
        <authorList>
            <person name="Lanie J.A."/>
            <person name="Ng W.-L."/>
            <person name="Kazmierczak K.M."/>
            <person name="Andrzejewski T.M."/>
            <person name="Davidsen T.M."/>
            <person name="Wayne K.J."/>
            <person name="Tettelin H."/>
            <person name="Glass J.I."/>
            <person name="Rusch D."/>
            <person name="Podicherti R."/>
            <person name="Tsui H.-C.T."/>
            <person name="Winkler M.E."/>
        </authorList>
    </citation>
    <scope>NUCLEOTIDE SEQUENCE</scope>
</reference>
<dbReference type="EMBL" id="UINC01062587">
    <property type="protein sequence ID" value="SVB89356.1"/>
    <property type="molecule type" value="Genomic_DNA"/>
</dbReference>
<proteinExistence type="predicted"/>
<protein>
    <submittedName>
        <fullName evidence="1">Uncharacterized protein</fullName>
    </submittedName>
</protein>
<organism evidence="1">
    <name type="scientific">marine metagenome</name>
    <dbReference type="NCBI Taxonomy" id="408172"/>
    <lineage>
        <taxon>unclassified sequences</taxon>
        <taxon>metagenomes</taxon>
        <taxon>ecological metagenomes</taxon>
    </lineage>
</organism>
<gene>
    <name evidence="1" type="ORF">METZ01_LOCUS242210</name>
</gene>
<feature type="non-terminal residue" evidence="1">
    <location>
        <position position="203"/>
    </location>
</feature>
<sequence>MGISTLLLVLLQASSGSAVEDLLREVERQIKNQSPEGVELHFDSPYSGSGFLSPPPVSVREESIGPVRVRSWKGESSEKNESSSSSPPFLLGLFSVTEVRIKLLRLEGVRGEISLDMTGRRASGDRFHRTEIYQAEWKKGKGGKWLFSTLRRLSGRWLESSRLLFEDRTEALGLRLTPSVKRNDLPLFMEPFSFLGGIAAGDF</sequence>
<name>A0A382HPW0_9ZZZZ</name>
<accession>A0A382HPW0</accession>
<dbReference type="AlphaFoldDB" id="A0A382HPW0"/>
<evidence type="ECO:0000313" key="1">
    <source>
        <dbReference type="EMBL" id="SVB89356.1"/>
    </source>
</evidence>